<dbReference type="PANTHER" id="PTHR37305:SF1">
    <property type="entry name" value="MEMBRANE PROTEIN"/>
    <property type="match status" value="1"/>
</dbReference>
<sequence length="252" mass="25685">MSVIRAEWTKLRSIRSTWVIAAGTIVASTALGVLGTSDVRGAPPTDLPQPWDPTALSMKGILFVQLLIGMLGALSVTSEYDTGTIGTSLSMVPARGRLLAAKTLVATEFSLLTSEIAVGFGFAAGQASLLSEGLPAASILSPGVLGALIRAVLYLALVALIGVAIGVVTRSSTASLAVLVGVLLLVPALAPGLPGVLGDWFEQFWPITAGQAAYSVIPVDGALPPTAGLGILALAALSMYTVGHVAFRVRDV</sequence>
<accession>A0A2A9DVC7</accession>
<gene>
    <name evidence="2" type="ORF">ATJ78_1486</name>
</gene>
<keyword evidence="1" id="KW-0472">Membrane</keyword>
<reference evidence="2 3" key="1">
    <citation type="submission" date="2017-10" db="EMBL/GenBank/DDBJ databases">
        <title>Sequencing the genomes of 1000 actinobacteria strains.</title>
        <authorList>
            <person name="Klenk H.-P."/>
        </authorList>
    </citation>
    <scope>NUCLEOTIDE SEQUENCE [LARGE SCALE GENOMIC DNA]</scope>
    <source>
        <strain evidence="2 3">DSM 21798</strain>
    </source>
</reference>
<dbReference type="EMBL" id="PDJE01000001">
    <property type="protein sequence ID" value="PFG30553.1"/>
    <property type="molecule type" value="Genomic_DNA"/>
</dbReference>
<proteinExistence type="predicted"/>
<evidence type="ECO:0000313" key="2">
    <source>
        <dbReference type="EMBL" id="PFG30553.1"/>
    </source>
</evidence>
<dbReference type="AlphaFoldDB" id="A0A2A9DVC7"/>
<evidence type="ECO:0000256" key="1">
    <source>
        <dbReference type="SAM" id="Phobius"/>
    </source>
</evidence>
<feature type="transmembrane region" description="Helical" evidence="1">
    <location>
        <begin position="18"/>
        <end position="36"/>
    </location>
</feature>
<dbReference type="RefSeq" id="WP_098406994.1">
    <property type="nucleotide sequence ID" value="NZ_PDJE01000001.1"/>
</dbReference>
<keyword evidence="3" id="KW-1185">Reference proteome</keyword>
<evidence type="ECO:0000313" key="3">
    <source>
        <dbReference type="Proteomes" id="UP000221369"/>
    </source>
</evidence>
<feature type="transmembrane region" description="Helical" evidence="1">
    <location>
        <begin position="98"/>
        <end position="124"/>
    </location>
</feature>
<feature type="transmembrane region" description="Helical" evidence="1">
    <location>
        <begin position="144"/>
        <end position="169"/>
    </location>
</feature>
<organism evidence="2 3">
    <name type="scientific">Paramicrobacterium agarici</name>
    <dbReference type="NCBI Taxonomy" id="630514"/>
    <lineage>
        <taxon>Bacteria</taxon>
        <taxon>Bacillati</taxon>
        <taxon>Actinomycetota</taxon>
        <taxon>Actinomycetes</taxon>
        <taxon>Micrococcales</taxon>
        <taxon>Microbacteriaceae</taxon>
        <taxon>Paramicrobacterium</taxon>
    </lineage>
</organism>
<dbReference type="PANTHER" id="PTHR37305">
    <property type="entry name" value="INTEGRAL MEMBRANE PROTEIN-RELATED"/>
    <property type="match status" value="1"/>
</dbReference>
<dbReference type="Pfam" id="PF12730">
    <property type="entry name" value="ABC2_membrane_4"/>
    <property type="match status" value="1"/>
</dbReference>
<name>A0A2A9DVC7_9MICO</name>
<feature type="transmembrane region" description="Helical" evidence="1">
    <location>
        <begin position="227"/>
        <end position="247"/>
    </location>
</feature>
<feature type="transmembrane region" description="Helical" evidence="1">
    <location>
        <begin position="56"/>
        <end position="77"/>
    </location>
</feature>
<comment type="caution">
    <text evidence="2">The sequence shown here is derived from an EMBL/GenBank/DDBJ whole genome shotgun (WGS) entry which is preliminary data.</text>
</comment>
<feature type="transmembrane region" description="Helical" evidence="1">
    <location>
        <begin position="176"/>
        <end position="197"/>
    </location>
</feature>
<keyword evidence="1" id="KW-1133">Transmembrane helix</keyword>
<dbReference type="Proteomes" id="UP000221369">
    <property type="component" value="Unassembled WGS sequence"/>
</dbReference>
<keyword evidence="1" id="KW-0812">Transmembrane</keyword>
<protein>
    <submittedName>
        <fullName evidence="2">ABC-2 family transporter</fullName>
    </submittedName>
</protein>